<feature type="compositionally biased region" description="Basic and acidic residues" evidence="5">
    <location>
        <begin position="142"/>
        <end position="154"/>
    </location>
</feature>
<keyword evidence="3" id="KW-0597">Phosphoprotein</keyword>
<comment type="caution">
    <text evidence="7">The sequence shown here is derived from an EMBL/GenBank/DDBJ whole genome shotgun (WGS) entry which is preliminary data.</text>
</comment>
<evidence type="ECO:0000256" key="3">
    <source>
        <dbReference type="ARBA" id="ARBA00022553"/>
    </source>
</evidence>
<evidence type="ECO:0000313" key="7">
    <source>
        <dbReference type="EMBL" id="MBA0572595.1"/>
    </source>
</evidence>
<feature type="region of interest" description="Disordered" evidence="5">
    <location>
        <begin position="1"/>
        <end position="87"/>
    </location>
</feature>
<evidence type="ECO:0000313" key="8">
    <source>
        <dbReference type="Proteomes" id="UP000593572"/>
    </source>
</evidence>
<feature type="compositionally biased region" description="Basic residues" evidence="5">
    <location>
        <begin position="1"/>
        <end position="19"/>
    </location>
</feature>
<feature type="domain" description="Sas10 C-terminal" evidence="6">
    <location>
        <begin position="611"/>
        <end position="643"/>
    </location>
</feature>
<comment type="similarity">
    <text evidence="2">Belongs to the SAS10 family.</text>
</comment>
<dbReference type="AlphaFoldDB" id="A0A7J8N6Q8"/>
<protein>
    <recommendedName>
        <fullName evidence="6">Sas10 C-terminal domain-containing protein</fullName>
    </recommendedName>
</protein>
<keyword evidence="4" id="KW-0539">Nucleus</keyword>
<proteinExistence type="inferred from homology"/>
<dbReference type="InterPro" id="IPR018972">
    <property type="entry name" value="Sas10_C_dom"/>
</dbReference>
<dbReference type="EMBL" id="JABEZX010000012">
    <property type="protein sequence ID" value="MBA0572595.1"/>
    <property type="molecule type" value="Genomic_DNA"/>
</dbReference>
<feature type="region of interest" description="Disordered" evidence="5">
    <location>
        <begin position="499"/>
        <end position="577"/>
    </location>
</feature>
<feature type="compositionally biased region" description="Basic and acidic residues" evidence="5">
    <location>
        <begin position="513"/>
        <end position="522"/>
    </location>
</feature>
<dbReference type="Proteomes" id="UP000593572">
    <property type="component" value="Unassembled WGS sequence"/>
</dbReference>
<dbReference type="InterPro" id="IPR007146">
    <property type="entry name" value="Sas10/Utp3/C1D"/>
</dbReference>
<dbReference type="GO" id="GO:0032040">
    <property type="term" value="C:small-subunit processome"/>
    <property type="evidence" value="ECO:0007669"/>
    <property type="project" value="TreeGrafter"/>
</dbReference>
<feature type="region of interest" description="Disordered" evidence="5">
    <location>
        <begin position="103"/>
        <end position="217"/>
    </location>
</feature>
<evidence type="ECO:0000259" key="6">
    <source>
        <dbReference type="Pfam" id="PF09368"/>
    </source>
</evidence>
<evidence type="ECO:0000256" key="2">
    <source>
        <dbReference type="ARBA" id="ARBA00010979"/>
    </source>
</evidence>
<evidence type="ECO:0000256" key="1">
    <source>
        <dbReference type="ARBA" id="ARBA00004123"/>
    </source>
</evidence>
<evidence type="ECO:0000256" key="5">
    <source>
        <dbReference type="SAM" id="MobiDB-lite"/>
    </source>
</evidence>
<organism evidence="7 8">
    <name type="scientific">Gossypium lobatum</name>
    <dbReference type="NCBI Taxonomy" id="34289"/>
    <lineage>
        <taxon>Eukaryota</taxon>
        <taxon>Viridiplantae</taxon>
        <taxon>Streptophyta</taxon>
        <taxon>Embryophyta</taxon>
        <taxon>Tracheophyta</taxon>
        <taxon>Spermatophyta</taxon>
        <taxon>Magnoliopsida</taxon>
        <taxon>eudicotyledons</taxon>
        <taxon>Gunneridae</taxon>
        <taxon>Pentapetalae</taxon>
        <taxon>rosids</taxon>
        <taxon>malvids</taxon>
        <taxon>Malvales</taxon>
        <taxon>Malvaceae</taxon>
        <taxon>Malvoideae</taxon>
        <taxon>Gossypium</taxon>
    </lineage>
</organism>
<accession>A0A7J8N6Q8</accession>
<keyword evidence="8" id="KW-1185">Reference proteome</keyword>
<feature type="compositionally biased region" description="Acidic residues" evidence="5">
    <location>
        <begin position="562"/>
        <end position="576"/>
    </location>
</feature>
<name>A0A7J8N6Q8_9ROSI</name>
<reference evidence="7 8" key="1">
    <citation type="journal article" date="2019" name="Genome Biol. Evol.">
        <title>Insights into the evolution of the New World diploid cottons (Gossypium, subgenus Houzingenia) based on genome sequencing.</title>
        <authorList>
            <person name="Grover C.E."/>
            <person name="Arick M.A. 2nd"/>
            <person name="Thrash A."/>
            <person name="Conover J.L."/>
            <person name="Sanders W.S."/>
            <person name="Peterson D.G."/>
            <person name="Frelichowski J.E."/>
            <person name="Scheffler J.A."/>
            <person name="Scheffler B.E."/>
            <person name="Wendel J.F."/>
        </authorList>
    </citation>
    <scope>NUCLEOTIDE SEQUENCE [LARGE SCALE GENOMIC DNA]</scope>
    <source>
        <strain evidence="7">157</strain>
        <tissue evidence="7">Leaf</tissue>
    </source>
</reference>
<dbReference type="Pfam" id="PF04000">
    <property type="entry name" value="Sas10_Utp3"/>
    <property type="match status" value="1"/>
</dbReference>
<gene>
    <name evidence="7" type="ORF">Golob_002926</name>
</gene>
<dbReference type="Pfam" id="PF09368">
    <property type="entry name" value="Sas10"/>
    <property type="match status" value="1"/>
</dbReference>
<feature type="compositionally biased region" description="Acidic residues" evidence="5">
    <location>
        <begin position="68"/>
        <end position="86"/>
    </location>
</feature>
<dbReference type="PANTHER" id="PTHR13237">
    <property type="entry name" value="SOMETHING ABOUT SILENCING PROTEIN 10-RELATED"/>
    <property type="match status" value="1"/>
</dbReference>
<dbReference type="GO" id="GO:0000462">
    <property type="term" value="P:maturation of SSU-rRNA from tricistronic rRNA transcript (SSU-rRNA, 5.8S rRNA, LSU-rRNA)"/>
    <property type="evidence" value="ECO:0007669"/>
    <property type="project" value="TreeGrafter"/>
</dbReference>
<comment type="subcellular location">
    <subcellularLocation>
        <location evidence="1">Nucleus</location>
    </subcellularLocation>
</comment>
<dbReference type="PANTHER" id="PTHR13237:SF8">
    <property type="entry name" value="SOMETHING ABOUT SILENCING PROTEIN 10"/>
    <property type="match status" value="1"/>
</dbReference>
<evidence type="ECO:0000256" key="4">
    <source>
        <dbReference type="ARBA" id="ARBA00023242"/>
    </source>
</evidence>
<feature type="compositionally biased region" description="Acidic residues" evidence="5">
    <location>
        <begin position="110"/>
        <end position="126"/>
    </location>
</feature>
<sequence>MGKRGNISKKDKRNSKRRHSANDAFNPENVDDEIDVFHKQRDVVPLNMDGDFRDSDDEDDEHPVFDLQDTDDDDDDDEGDDDDIDDAQVSKFAAKIARQHKFLRAKFGGAEDEMLEEEEDDEDDKEEMAQWGGIKSRYYGGDNRDFELHSSDDEAPREEEEEVKEIQKERAKNLSIEDFGLEDASDDETNRELTLEEMSSEGKGGKLSQASEEPVDDVATFEEVKKDLNALSKEEQMDVVHSSAPELIGLLSELDAALEELESKVNPLLRKAKEGKILLEGGMRYLEVKQILLLTYCQAITFYLLLKSEGQPVRGHPVLGRIVEIQGLIDKVKQLGGNLPSEWEEILKNKGAEMGQNLVKESAEPVSDSVTKDHGPSLVTDLQMAELEDTPNLLKMEFASNLDNKGMKLKRGNDQVGVQSREMLIVRAALEEKLKQKGIFSSNIQKPDKTKKHRKPVNGQLETYDDFVDDAMDVEGSAHGLSNGHASSNHSNISKLITAKQNKSKKVISGDDDLPKRDDIGERRRKHELRVLAGATVKSEDDHGGEYDMLEEDDGGNGGISGDEDGDTEDTEESEDEFYKQVKQQRAAKLAAKAEIYTRTSVPPSLPETVDGKRQITHQIEKNRGLTRQRNKNIKNPRKKYRVLFFLIIYFYCKARNERNKGKVRSGILENQSVNTVEKPLVSILESVGVLDSRAELKPEASRKLVIVPILCWIVTKMVTIFLVQNRSMTGPKLLNAPLVWPLT</sequence>